<evidence type="ECO:0000256" key="2">
    <source>
        <dbReference type="SAM" id="SignalP"/>
    </source>
</evidence>
<feature type="chain" id="PRO_5009906656" evidence="2">
    <location>
        <begin position="26"/>
        <end position="546"/>
    </location>
</feature>
<accession>A0A1M4N000</accession>
<feature type="region of interest" description="Disordered" evidence="1">
    <location>
        <begin position="50"/>
        <end position="73"/>
    </location>
</feature>
<dbReference type="InterPro" id="IPR002477">
    <property type="entry name" value="Peptidoglycan-bd-like"/>
</dbReference>
<protein>
    <submittedName>
        <fullName evidence="4">Putative peptidoglycan-binding protein</fullName>
    </submittedName>
</protein>
<dbReference type="AlphaFoldDB" id="A0A1M4N000"/>
<keyword evidence="2" id="KW-0732">Signal</keyword>
<organism evidence="4 5">
    <name type="scientific">Donghicola eburneus</name>
    <dbReference type="NCBI Taxonomy" id="393278"/>
    <lineage>
        <taxon>Bacteria</taxon>
        <taxon>Pseudomonadati</taxon>
        <taxon>Pseudomonadota</taxon>
        <taxon>Alphaproteobacteria</taxon>
        <taxon>Rhodobacterales</taxon>
        <taxon>Roseobacteraceae</taxon>
        <taxon>Donghicola</taxon>
    </lineage>
</organism>
<name>A0A1M4N000_9RHOB</name>
<dbReference type="InterPro" id="IPR036365">
    <property type="entry name" value="PGBD-like_sf"/>
</dbReference>
<gene>
    <name evidence="4" type="ORF">KARMA_2405</name>
</gene>
<dbReference type="InterPro" id="IPR036366">
    <property type="entry name" value="PGBDSf"/>
</dbReference>
<feature type="signal peptide" evidence="2">
    <location>
        <begin position="1"/>
        <end position="25"/>
    </location>
</feature>
<evidence type="ECO:0000313" key="5">
    <source>
        <dbReference type="Proteomes" id="UP000184085"/>
    </source>
</evidence>
<reference evidence="5" key="1">
    <citation type="submission" date="2016-09" db="EMBL/GenBank/DDBJ databases">
        <authorList>
            <person name="Wibberg D."/>
        </authorList>
    </citation>
    <scope>NUCLEOTIDE SEQUENCE [LARGE SCALE GENOMIC DNA]</scope>
</reference>
<dbReference type="Gene3D" id="1.10.101.10">
    <property type="entry name" value="PGBD-like superfamily/PGBD"/>
    <property type="match status" value="1"/>
</dbReference>
<dbReference type="EMBL" id="FMJB01000055">
    <property type="protein sequence ID" value="SCM68190.1"/>
    <property type="molecule type" value="Genomic_DNA"/>
</dbReference>
<sequence>MAKYSLPTGVIAGVLSLSLATNALADNDLLKGLVIGGALGAIANSAASKQRTTTKTYVQPRSSGVSSAQRESNREVQRALNHFGFPAGTADGVLGSKSRSAISQYQALLSFPVDGTLNDIERNILVTAYQRAMMGGQYVTQTVSTHPMGMRGLLMKQKEEALGVGGTTRMSGNYGGLPPEVAQAVDEIARNSGVEGTALMQRAGFIQLADMNKDGKTDYLIDTSKSGSQFWCSAQSCIARVFASTPTGFQQNDFQVTSREQIIPAAFSCQQGNCTLNDFAPQPIGTEPVAPAEPEEALPDKKMASAEGPMVPNFFKPAETAVSVSAAPFCSKIAVNTAKAGGPETAASMTSPAQAIGEQFCMLRDITIDQSETLLSQIEGFTPQQIAEQCAGFAEHMTPAIKAAAGGDREETLNATTALLQDLGMSAEQIAGTARICLGVGYRTDNMPTAIASALALSAVNLGAYDEMVGHHLATGVGGTMRPDLAVAWYDNAFEVTQKASAEPLRAPEDAEGQTLVVAASHELTGTAKPKPTLMDFSNAAATAAK</sequence>
<feature type="domain" description="Peptidoglycan binding-like" evidence="3">
    <location>
        <begin position="74"/>
        <end position="118"/>
    </location>
</feature>
<dbReference type="Pfam" id="PF01471">
    <property type="entry name" value="PG_binding_1"/>
    <property type="match status" value="1"/>
</dbReference>
<keyword evidence="5" id="KW-1185">Reference proteome</keyword>
<evidence type="ECO:0000259" key="3">
    <source>
        <dbReference type="Pfam" id="PF01471"/>
    </source>
</evidence>
<evidence type="ECO:0000256" key="1">
    <source>
        <dbReference type="SAM" id="MobiDB-lite"/>
    </source>
</evidence>
<feature type="compositionally biased region" description="Polar residues" evidence="1">
    <location>
        <begin position="50"/>
        <end position="70"/>
    </location>
</feature>
<dbReference type="Proteomes" id="UP000184085">
    <property type="component" value="Unassembled WGS sequence"/>
</dbReference>
<dbReference type="RefSeq" id="WP_083595694.1">
    <property type="nucleotide sequence ID" value="NZ_FMJB01000055.1"/>
</dbReference>
<evidence type="ECO:0000313" key="4">
    <source>
        <dbReference type="EMBL" id="SCM68190.1"/>
    </source>
</evidence>
<proteinExistence type="predicted"/>
<dbReference type="SUPFAM" id="SSF47090">
    <property type="entry name" value="PGBD-like"/>
    <property type="match status" value="1"/>
</dbReference>